<evidence type="ECO:0000313" key="18">
    <source>
        <dbReference type="Proteomes" id="UP000054324"/>
    </source>
</evidence>
<comment type="subcellular location">
    <subcellularLocation>
        <location evidence="3">Membrane</location>
        <topology evidence="3">Single-pass membrane protein</topology>
    </subcellularLocation>
</comment>
<dbReference type="GO" id="GO:0016020">
    <property type="term" value="C:membrane"/>
    <property type="evidence" value="ECO:0007669"/>
    <property type="project" value="UniProtKB-SubCell"/>
</dbReference>
<keyword evidence="9" id="KW-0378">Hydrolase</keyword>
<evidence type="ECO:0000256" key="2">
    <source>
        <dbReference type="ARBA" id="ARBA00001946"/>
    </source>
</evidence>
<dbReference type="GO" id="GO:0008254">
    <property type="term" value="F:3'-nucleotidase activity"/>
    <property type="evidence" value="ECO:0007669"/>
    <property type="project" value="TreeGrafter"/>
</dbReference>
<dbReference type="KEGG" id="ovi:T265_10261"/>
<proteinExistence type="inferred from homology"/>
<dbReference type="AlphaFoldDB" id="A0A074Z339"/>
<dbReference type="FunFam" id="3.30.540.10:FF:000012">
    <property type="entry name" value="Blast:Putative inositol monophosphatase 3"/>
    <property type="match status" value="1"/>
</dbReference>
<evidence type="ECO:0000256" key="15">
    <source>
        <dbReference type="PIRSR" id="PIRSR600760-2"/>
    </source>
</evidence>
<evidence type="ECO:0000256" key="6">
    <source>
        <dbReference type="ARBA" id="ARBA00013106"/>
    </source>
</evidence>
<evidence type="ECO:0000256" key="13">
    <source>
        <dbReference type="ARBA" id="ARBA00042119"/>
    </source>
</evidence>
<dbReference type="PROSITE" id="PS00630">
    <property type="entry name" value="IMP_2"/>
    <property type="match status" value="1"/>
</dbReference>
<evidence type="ECO:0000256" key="4">
    <source>
        <dbReference type="ARBA" id="ARBA00005152"/>
    </source>
</evidence>
<keyword evidence="11 16" id="KW-1133">Transmembrane helix</keyword>
<dbReference type="GO" id="GO:0052834">
    <property type="term" value="F:inositol monophosphate phosphatase activity"/>
    <property type="evidence" value="ECO:0007669"/>
    <property type="project" value="UniProtKB-EC"/>
</dbReference>
<dbReference type="Pfam" id="PF00459">
    <property type="entry name" value="Inositol_P"/>
    <property type="match status" value="1"/>
</dbReference>
<feature type="transmembrane region" description="Helical" evidence="16">
    <location>
        <begin position="64"/>
        <end position="81"/>
    </location>
</feature>
<reference evidence="17 18" key="1">
    <citation type="submission" date="2013-11" db="EMBL/GenBank/DDBJ databases">
        <title>Opisthorchis viverrini - life in the bile duct.</title>
        <authorList>
            <person name="Young N.D."/>
            <person name="Nagarajan N."/>
            <person name="Lin S.J."/>
            <person name="Korhonen P.K."/>
            <person name="Jex A.R."/>
            <person name="Hall R.S."/>
            <person name="Safavi-Hemami H."/>
            <person name="Kaewkong W."/>
            <person name="Bertrand D."/>
            <person name="Gao S."/>
            <person name="Seet Q."/>
            <person name="Wongkham S."/>
            <person name="Teh B.T."/>
            <person name="Wongkham C."/>
            <person name="Intapan P.M."/>
            <person name="Maleewong W."/>
            <person name="Yang X."/>
            <person name="Hu M."/>
            <person name="Wang Z."/>
            <person name="Hofmann A."/>
            <person name="Sternberg P.W."/>
            <person name="Tan P."/>
            <person name="Wang J."/>
            <person name="Gasser R.B."/>
        </authorList>
    </citation>
    <scope>NUCLEOTIDE SEQUENCE [LARGE SCALE GENOMIC DNA]</scope>
</reference>
<comment type="pathway">
    <text evidence="4">Polyol metabolism; myo-inositol biosynthesis; myo-inositol from D-glucose 6-phosphate: step 2/2.</text>
</comment>
<dbReference type="InterPro" id="IPR000760">
    <property type="entry name" value="Inositol_monophosphatase-like"/>
</dbReference>
<dbReference type="Proteomes" id="UP000054324">
    <property type="component" value="Unassembled WGS sequence"/>
</dbReference>
<dbReference type="CTD" id="20324429"/>
<dbReference type="PANTHER" id="PTHR43028">
    <property type="entry name" value="3'(2'),5'-BISPHOSPHATE NUCLEOTIDASE 1"/>
    <property type="match status" value="1"/>
</dbReference>
<dbReference type="Gene3D" id="3.30.540.10">
    <property type="entry name" value="Fructose-1,6-Bisphosphatase, subunit A, domain 1"/>
    <property type="match status" value="1"/>
</dbReference>
<protein>
    <recommendedName>
        <fullName evidence="6">inositol-phosphate phosphatase</fullName>
        <ecNumber evidence="6">3.1.3.25</ecNumber>
    </recommendedName>
    <alternativeName>
        <fullName evidence="14">Inositol-1(or 4)-monophosphatase 3</fullName>
    </alternativeName>
    <alternativeName>
        <fullName evidence="13">Myo-inositol monophosphatase A3</fullName>
    </alternativeName>
</protein>
<sequence length="425" mass="46694">MEPVANFGVFGTLTHCSGSSDSVTHLHNGSDYFTQSGLSTQFVFCQRGNFPYTEMMTFRLNKHGWTILLISVIVLLLYYFSNVGSITPLRGNVISVKRLLIRCVHLTENAGTVIRSSYKSSNLHARIKGLSEGGGGGPKNELLTDIDLKSHHIIVSGLASDFADLKVISEEHPPVLEGAPYLGPEVFHSDVESRLPNADLFIPVSDLTLWVDPLDATQELTEGLLEYVTVMVCVALHGHPIIGIIHQPFLNRTYWSWKSLSPFNSFTLSPTLVQTLANVSKIQSDSPLTVTHSRSHLDTSATKTIADTFSPQPVQFIPAGGSGFKVLSLIQRKAHLYVHPTRTRRWDVCAAQAVLESTGGRMTGLDTSSLTYDANSPHEIDAATGLFAAASVELHDRWKEKLSKLRCMSGVIFRIAQSQHGYYST</sequence>
<dbReference type="SUPFAM" id="SSF56655">
    <property type="entry name" value="Carbohydrate phosphatase"/>
    <property type="match status" value="1"/>
</dbReference>
<dbReference type="Gene3D" id="3.40.190.80">
    <property type="match status" value="1"/>
</dbReference>
<dbReference type="GeneID" id="20324429"/>
<evidence type="ECO:0000256" key="7">
    <source>
        <dbReference type="ARBA" id="ARBA00022692"/>
    </source>
</evidence>
<dbReference type="GO" id="GO:0012505">
    <property type="term" value="C:endomembrane system"/>
    <property type="evidence" value="ECO:0007669"/>
    <property type="project" value="TreeGrafter"/>
</dbReference>
<dbReference type="InterPro" id="IPR020550">
    <property type="entry name" value="Inositol_monophosphatase_CS"/>
</dbReference>
<comment type="catalytic activity">
    <reaction evidence="1">
        <text>a myo-inositol phosphate + H2O = myo-inositol + phosphate</text>
        <dbReference type="Rhea" id="RHEA:24056"/>
        <dbReference type="ChEBI" id="CHEBI:15377"/>
        <dbReference type="ChEBI" id="CHEBI:17268"/>
        <dbReference type="ChEBI" id="CHEBI:43474"/>
        <dbReference type="ChEBI" id="CHEBI:84139"/>
        <dbReference type="EC" id="3.1.3.25"/>
    </reaction>
</comment>
<dbReference type="OrthoDB" id="74460at2759"/>
<dbReference type="InterPro" id="IPR050725">
    <property type="entry name" value="CysQ/Inositol_MonoPase"/>
</dbReference>
<feature type="binding site" evidence="15">
    <location>
        <position position="170"/>
    </location>
    <ligand>
        <name>Mg(2+)</name>
        <dbReference type="ChEBI" id="CHEBI:18420"/>
        <label>1</label>
        <note>catalytic</note>
    </ligand>
</feature>
<dbReference type="PANTHER" id="PTHR43028:SF4">
    <property type="entry name" value="INOSITOL MONOPHOSPHATASE 3"/>
    <property type="match status" value="1"/>
</dbReference>
<keyword evidence="12 16" id="KW-0472">Membrane</keyword>
<evidence type="ECO:0000313" key="17">
    <source>
        <dbReference type="EMBL" id="KER21418.1"/>
    </source>
</evidence>
<evidence type="ECO:0000256" key="8">
    <source>
        <dbReference type="ARBA" id="ARBA00022723"/>
    </source>
</evidence>
<evidence type="ECO:0000256" key="9">
    <source>
        <dbReference type="ARBA" id="ARBA00022801"/>
    </source>
</evidence>
<evidence type="ECO:0000256" key="14">
    <source>
        <dbReference type="ARBA" id="ARBA00042949"/>
    </source>
</evidence>
<feature type="binding site" evidence="15">
    <location>
        <position position="215"/>
    </location>
    <ligand>
        <name>Mg(2+)</name>
        <dbReference type="ChEBI" id="CHEBI:18420"/>
        <label>1</label>
        <note>catalytic</note>
    </ligand>
</feature>
<evidence type="ECO:0000256" key="12">
    <source>
        <dbReference type="ARBA" id="ARBA00023136"/>
    </source>
</evidence>
<organism evidence="17 18">
    <name type="scientific">Opisthorchis viverrini</name>
    <name type="common">Southeast Asian liver fluke</name>
    <dbReference type="NCBI Taxonomy" id="6198"/>
    <lineage>
        <taxon>Eukaryota</taxon>
        <taxon>Metazoa</taxon>
        <taxon>Spiralia</taxon>
        <taxon>Lophotrochozoa</taxon>
        <taxon>Platyhelminthes</taxon>
        <taxon>Trematoda</taxon>
        <taxon>Digenea</taxon>
        <taxon>Opisthorchiida</taxon>
        <taxon>Opisthorchiata</taxon>
        <taxon>Opisthorchiidae</taxon>
        <taxon>Opisthorchis</taxon>
    </lineage>
</organism>
<keyword evidence="18" id="KW-1185">Reference proteome</keyword>
<dbReference type="GO" id="GO:0005737">
    <property type="term" value="C:cytoplasm"/>
    <property type="evidence" value="ECO:0007669"/>
    <property type="project" value="UniProtKB-ARBA"/>
</dbReference>
<dbReference type="GO" id="GO:0046854">
    <property type="term" value="P:phosphatidylinositol phosphate biosynthetic process"/>
    <property type="evidence" value="ECO:0007669"/>
    <property type="project" value="InterPro"/>
</dbReference>
<evidence type="ECO:0000256" key="5">
    <source>
        <dbReference type="ARBA" id="ARBA00009759"/>
    </source>
</evidence>
<keyword evidence="8 15" id="KW-0479">Metal-binding</keyword>
<dbReference type="STRING" id="6198.A0A074Z339"/>
<dbReference type="RefSeq" id="XP_009174844.1">
    <property type="nucleotide sequence ID" value="XM_009176580.1"/>
</dbReference>
<keyword evidence="7 16" id="KW-0812">Transmembrane</keyword>
<name>A0A074Z339_OPIVI</name>
<evidence type="ECO:0000256" key="1">
    <source>
        <dbReference type="ARBA" id="ARBA00001033"/>
    </source>
</evidence>
<evidence type="ECO:0000256" key="10">
    <source>
        <dbReference type="ARBA" id="ARBA00022842"/>
    </source>
</evidence>
<gene>
    <name evidence="17" type="ORF">T265_10261</name>
</gene>
<feature type="binding site" evidence="15">
    <location>
        <position position="212"/>
    </location>
    <ligand>
        <name>Mg(2+)</name>
        <dbReference type="ChEBI" id="CHEBI:18420"/>
        <label>1</label>
        <note>catalytic</note>
    </ligand>
</feature>
<comment type="similarity">
    <text evidence="5">Belongs to the inositol monophosphatase superfamily.</text>
</comment>
<keyword evidence="10 15" id="KW-0460">Magnesium</keyword>
<feature type="binding site" evidence="15">
    <location>
        <position position="214"/>
    </location>
    <ligand>
        <name>Mg(2+)</name>
        <dbReference type="ChEBI" id="CHEBI:18420"/>
        <label>1</label>
        <note>catalytic</note>
    </ligand>
</feature>
<evidence type="ECO:0000256" key="11">
    <source>
        <dbReference type="ARBA" id="ARBA00022989"/>
    </source>
</evidence>
<dbReference type="GO" id="GO:0046872">
    <property type="term" value="F:metal ion binding"/>
    <property type="evidence" value="ECO:0007669"/>
    <property type="project" value="UniProtKB-KW"/>
</dbReference>
<feature type="binding site" evidence="15">
    <location>
        <position position="347"/>
    </location>
    <ligand>
        <name>Mg(2+)</name>
        <dbReference type="ChEBI" id="CHEBI:18420"/>
        <label>1</label>
        <note>catalytic</note>
    </ligand>
</feature>
<dbReference type="EMBL" id="KL596969">
    <property type="protein sequence ID" value="KER21418.1"/>
    <property type="molecule type" value="Genomic_DNA"/>
</dbReference>
<comment type="cofactor">
    <cofactor evidence="2 15">
        <name>Mg(2+)</name>
        <dbReference type="ChEBI" id="CHEBI:18420"/>
    </cofactor>
</comment>
<evidence type="ECO:0000256" key="3">
    <source>
        <dbReference type="ARBA" id="ARBA00004167"/>
    </source>
</evidence>
<dbReference type="EC" id="3.1.3.25" evidence="6"/>
<evidence type="ECO:0000256" key="16">
    <source>
        <dbReference type="SAM" id="Phobius"/>
    </source>
</evidence>
<accession>A0A074Z339</accession>